<gene>
    <name evidence="2" type="ORF">A605_06490</name>
</gene>
<dbReference type="KEGG" id="chn:A605_06490"/>
<dbReference type="PATRIC" id="fig|1121362.3.peg.1310"/>
<dbReference type="EMBL" id="CP003697">
    <property type="protein sequence ID" value="AGF72304.1"/>
    <property type="molecule type" value="Genomic_DNA"/>
</dbReference>
<evidence type="ECO:0000313" key="2">
    <source>
        <dbReference type="EMBL" id="AGF72304.1"/>
    </source>
</evidence>
<dbReference type="HOGENOM" id="CLU_945655_0_0_11"/>
<dbReference type="STRING" id="1121362.A605_06490"/>
<accession>M1MX20</accession>
<keyword evidence="1" id="KW-0732">Signal</keyword>
<sequence length="299" mass="30855">MRSSASLTLLFAAVLALGGCGVAGQGPDPTASPATATTGEHPLREARAANQSRYVTPAFPDTPMVLDDPNGLETSRLFFEQSGTVVVAGPSDAAQLRAASIAVASHAPMLSYSDETHHPIVAEIERLGASRVLLVGDVQLATTSGSREVIRDPGTLEALDYLTARRFTGQTVPAPGDMVADLAALEPGGSVLLVPAWEQLPEIPAEEANLPAFPAQSRRDARAAPVVIATAASPVVSVANARSYGADVSVLPDPDPASSLASMKTVAGLADRPLIALGGQFGSSEELVERIRAGEEKYS</sequence>
<dbReference type="RefSeq" id="WP_015400723.1">
    <property type="nucleotide sequence ID" value="NC_020302.1"/>
</dbReference>
<feature type="chain" id="PRO_5038475093" evidence="1">
    <location>
        <begin position="19"/>
        <end position="299"/>
    </location>
</feature>
<evidence type="ECO:0000256" key="1">
    <source>
        <dbReference type="SAM" id="SignalP"/>
    </source>
</evidence>
<dbReference type="eggNOG" id="ENOG502ZXC3">
    <property type="taxonomic scope" value="Bacteria"/>
</dbReference>
<reference evidence="2 3" key="1">
    <citation type="journal article" date="2012" name="Stand. Genomic Sci.">
        <title>Genome sequence of the halotolerant bacterium Corynebacterium halotolerans type strain YIM 70093(T) (= DSM 44683(T)).</title>
        <authorList>
            <person name="Ruckert C."/>
            <person name="Albersmeier A."/>
            <person name="Al-Dilaimi A."/>
            <person name="Niehaus K."/>
            <person name="Szczepanowski R."/>
            <person name="Kalinowski J."/>
        </authorList>
    </citation>
    <scope>NUCLEOTIDE SEQUENCE [LARGE SCALE GENOMIC DNA]</scope>
    <source>
        <strain evidence="2">YIM 70093</strain>
    </source>
</reference>
<keyword evidence="3" id="KW-1185">Reference proteome</keyword>
<dbReference type="OrthoDB" id="4419104at2"/>
<dbReference type="Proteomes" id="UP000011723">
    <property type="component" value="Chromosome"/>
</dbReference>
<proteinExistence type="predicted"/>
<dbReference type="PROSITE" id="PS51257">
    <property type="entry name" value="PROKAR_LIPOPROTEIN"/>
    <property type="match status" value="1"/>
</dbReference>
<feature type="signal peptide" evidence="1">
    <location>
        <begin position="1"/>
        <end position="18"/>
    </location>
</feature>
<name>M1MX20_9CORY</name>
<dbReference type="AlphaFoldDB" id="M1MX20"/>
<protein>
    <submittedName>
        <fullName evidence="2">Uncharacterized protein</fullName>
    </submittedName>
</protein>
<evidence type="ECO:0000313" key="3">
    <source>
        <dbReference type="Proteomes" id="UP000011723"/>
    </source>
</evidence>
<organism evidence="2 3">
    <name type="scientific">Corynebacterium halotolerans YIM 70093 = DSM 44683</name>
    <dbReference type="NCBI Taxonomy" id="1121362"/>
    <lineage>
        <taxon>Bacteria</taxon>
        <taxon>Bacillati</taxon>
        <taxon>Actinomycetota</taxon>
        <taxon>Actinomycetes</taxon>
        <taxon>Mycobacteriales</taxon>
        <taxon>Corynebacteriaceae</taxon>
        <taxon>Corynebacterium</taxon>
    </lineage>
</organism>